<dbReference type="PROSITE" id="PS00895">
    <property type="entry name" value="3_HYDROXYISOBUT_DH"/>
    <property type="match status" value="1"/>
</dbReference>
<dbReference type="SUPFAM" id="SSF51735">
    <property type="entry name" value="NAD(P)-binding Rossmann-fold domains"/>
    <property type="match status" value="1"/>
</dbReference>
<keyword evidence="8" id="KW-1185">Reference proteome</keyword>
<keyword evidence="3" id="KW-0520">NAD</keyword>
<dbReference type="Pfam" id="PF14833">
    <property type="entry name" value="NAD_binding_11"/>
    <property type="match status" value="1"/>
</dbReference>
<dbReference type="Gene3D" id="3.40.50.720">
    <property type="entry name" value="NAD(P)-binding Rossmann-like Domain"/>
    <property type="match status" value="1"/>
</dbReference>
<dbReference type="GO" id="GO:0016054">
    <property type="term" value="P:organic acid catabolic process"/>
    <property type="evidence" value="ECO:0007669"/>
    <property type="project" value="UniProtKB-ARBA"/>
</dbReference>
<dbReference type="EMBL" id="PYGJ01000027">
    <property type="protein sequence ID" value="PSL14809.1"/>
    <property type="molecule type" value="Genomic_DNA"/>
</dbReference>
<reference evidence="7 8" key="1">
    <citation type="submission" date="2018-03" db="EMBL/GenBank/DDBJ databases">
        <title>Genomic Encyclopedia of Archaeal and Bacterial Type Strains, Phase II (KMG-II): from individual species to whole genera.</title>
        <authorList>
            <person name="Goeker M."/>
        </authorList>
    </citation>
    <scope>NUCLEOTIDE SEQUENCE [LARGE SCALE GENOMIC DNA]</scope>
    <source>
        <strain evidence="7 8">DSM 100673</strain>
    </source>
</reference>
<dbReference type="InterPro" id="IPR008927">
    <property type="entry name" value="6-PGluconate_DH-like_C_sf"/>
</dbReference>
<feature type="domain" description="3-hydroxyisobutyrate dehydrogenase-like NAD-binding" evidence="6">
    <location>
        <begin position="163"/>
        <end position="280"/>
    </location>
</feature>
<keyword evidence="2" id="KW-0560">Oxidoreductase</keyword>
<dbReference type="PIRSF" id="PIRSF000103">
    <property type="entry name" value="HIBADH"/>
    <property type="match status" value="1"/>
</dbReference>
<protein>
    <submittedName>
        <fullName evidence="7">3-hydroxyisobutyrate dehydrogenase-like beta-hydroxyacid dehydrogenase</fullName>
    </submittedName>
</protein>
<evidence type="ECO:0000313" key="7">
    <source>
        <dbReference type="EMBL" id="PSL14809.1"/>
    </source>
</evidence>
<accession>A0A2P8EZC0</accession>
<dbReference type="InterPro" id="IPR036291">
    <property type="entry name" value="NAD(P)-bd_dom_sf"/>
</dbReference>
<evidence type="ECO:0000256" key="3">
    <source>
        <dbReference type="ARBA" id="ARBA00023027"/>
    </source>
</evidence>
<dbReference type="PANTHER" id="PTHR43060:SF15">
    <property type="entry name" value="3-HYDROXYISOBUTYRATE DEHYDROGENASE-LIKE 1, MITOCHONDRIAL-RELATED"/>
    <property type="match status" value="1"/>
</dbReference>
<organism evidence="7 8">
    <name type="scientific">Shimia abyssi</name>
    <dbReference type="NCBI Taxonomy" id="1662395"/>
    <lineage>
        <taxon>Bacteria</taxon>
        <taxon>Pseudomonadati</taxon>
        <taxon>Pseudomonadota</taxon>
        <taxon>Alphaproteobacteria</taxon>
        <taxon>Rhodobacterales</taxon>
        <taxon>Roseobacteraceae</taxon>
    </lineage>
</organism>
<dbReference type="InterPro" id="IPR029154">
    <property type="entry name" value="HIBADH-like_NADP-bd"/>
</dbReference>
<dbReference type="GO" id="GO:0016491">
    <property type="term" value="F:oxidoreductase activity"/>
    <property type="evidence" value="ECO:0007669"/>
    <property type="project" value="UniProtKB-KW"/>
</dbReference>
<feature type="domain" description="6-phosphogluconate dehydrogenase NADP-binding" evidence="5">
    <location>
        <begin position="2"/>
        <end position="160"/>
    </location>
</feature>
<evidence type="ECO:0000259" key="6">
    <source>
        <dbReference type="Pfam" id="PF14833"/>
    </source>
</evidence>
<comment type="caution">
    <text evidence="7">The sequence shown here is derived from an EMBL/GenBank/DDBJ whole genome shotgun (WGS) entry which is preliminary data.</text>
</comment>
<evidence type="ECO:0000313" key="8">
    <source>
        <dbReference type="Proteomes" id="UP000240418"/>
    </source>
</evidence>
<evidence type="ECO:0000256" key="4">
    <source>
        <dbReference type="PIRSR" id="PIRSR000103-1"/>
    </source>
</evidence>
<evidence type="ECO:0000256" key="1">
    <source>
        <dbReference type="ARBA" id="ARBA00009080"/>
    </source>
</evidence>
<dbReference type="InterPro" id="IPR013328">
    <property type="entry name" value="6PGD_dom2"/>
</dbReference>
<dbReference type="SUPFAM" id="SSF48179">
    <property type="entry name" value="6-phosphogluconate dehydrogenase C-terminal domain-like"/>
    <property type="match status" value="1"/>
</dbReference>
<evidence type="ECO:0000256" key="2">
    <source>
        <dbReference type="ARBA" id="ARBA00023002"/>
    </source>
</evidence>
<proteinExistence type="inferred from homology"/>
<dbReference type="OrthoDB" id="9812907at2"/>
<dbReference type="GO" id="GO:0050661">
    <property type="term" value="F:NADP binding"/>
    <property type="evidence" value="ECO:0007669"/>
    <property type="project" value="InterPro"/>
</dbReference>
<comment type="similarity">
    <text evidence="1">Belongs to the HIBADH-related family.</text>
</comment>
<name>A0A2P8EZC0_9RHOB</name>
<dbReference type="GO" id="GO:0051287">
    <property type="term" value="F:NAD binding"/>
    <property type="evidence" value="ECO:0007669"/>
    <property type="project" value="InterPro"/>
</dbReference>
<gene>
    <name evidence="7" type="ORF">CLV88_12710</name>
</gene>
<feature type="active site" evidence="4">
    <location>
        <position position="169"/>
    </location>
</feature>
<dbReference type="Gene3D" id="1.10.1040.10">
    <property type="entry name" value="N-(1-d-carboxylethyl)-l-norvaline Dehydrogenase, domain 2"/>
    <property type="match status" value="1"/>
</dbReference>
<sequence>MKFGFVGLGQMGAPMAINLALKHEVLVYDRNTSTVAKVARNGAKGAGEPDQFSDVDVLITCLPAAKIVDSALFDSNTGLAQHLKPSALVVDTSTIEYGATLEIRDQLQAVGLRFLDAPVSGMQKRAEDGSLTMMVGGNAKDLAEVQGALSTMASKILHMGDVGAGQLTKLINQLLFDINAAALAEILPLSAKLGINPEQVAEVVNSGTGRSYASEFFVPNILQGDFSNGYPMQAAYKDLISGAEISARHNIPTPVLAAATATYQQALLEGHGDKDKGGMILVFERLLGTDFRATTFKEDKA</sequence>
<dbReference type="Proteomes" id="UP000240418">
    <property type="component" value="Unassembled WGS sequence"/>
</dbReference>
<dbReference type="RefSeq" id="WP_106610555.1">
    <property type="nucleotide sequence ID" value="NZ_PYGJ01000027.1"/>
</dbReference>
<dbReference type="Pfam" id="PF03446">
    <property type="entry name" value="NAD_binding_2"/>
    <property type="match status" value="1"/>
</dbReference>
<dbReference type="AlphaFoldDB" id="A0A2P8EZC0"/>
<evidence type="ECO:0000259" key="5">
    <source>
        <dbReference type="Pfam" id="PF03446"/>
    </source>
</evidence>
<dbReference type="PANTHER" id="PTHR43060">
    <property type="entry name" value="3-HYDROXYISOBUTYRATE DEHYDROGENASE-LIKE 1, MITOCHONDRIAL-RELATED"/>
    <property type="match status" value="1"/>
</dbReference>
<dbReference type="InterPro" id="IPR015815">
    <property type="entry name" value="HIBADH-related"/>
</dbReference>
<dbReference type="InterPro" id="IPR002204">
    <property type="entry name" value="3-OH-isobutyrate_DH-rel_CS"/>
</dbReference>
<dbReference type="InterPro" id="IPR006115">
    <property type="entry name" value="6PGDH_NADP-bd"/>
</dbReference>